<gene>
    <name evidence="2" type="ORF">NCTC10283_02025</name>
</gene>
<reference evidence="2 3" key="1">
    <citation type="submission" date="2018-06" db="EMBL/GenBank/DDBJ databases">
        <authorList>
            <consortium name="Pathogen Informatics"/>
            <person name="Doyle S."/>
        </authorList>
    </citation>
    <scope>NUCLEOTIDE SEQUENCE [LARGE SCALE GENOMIC DNA]</scope>
    <source>
        <strain evidence="2 3">NCTC10283</strain>
    </source>
</reference>
<keyword evidence="3" id="KW-1185">Reference proteome</keyword>
<dbReference type="EMBL" id="UFSO01000003">
    <property type="protein sequence ID" value="SSY80466.1"/>
    <property type="molecule type" value="Genomic_DNA"/>
</dbReference>
<sequence>MKKAFLTIFGAMSLGLFSQSALANCYCQVGHLHGNVCLVPQTGVNGQTQMVHLNPICSGGNSSGSSQQPIEFSIAERAVINSTNEMALAFSAKTGQYGLILQNQGRFLRGQDFLTQSGLNEKAMLICTAKSTNTTLEFLTHKRNKKQAQKLMAESGCELESLKQFGEPYSHLMLYRGQNAQGKWGNYWIQYHLNQSQQAVNSAIATMKNQCQSENKSCEYIGDFHQEGMY</sequence>
<feature type="signal peptide" evidence="1">
    <location>
        <begin position="1"/>
        <end position="23"/>
    </location>
</feature>
<evidence type="ECO:0000256" key="1">
    <source>
        <dbReference type="SAM" id="SignalP"/>
    </source>
</evidence>
<keyword evidence="1" id="KW-0732">Signal</keyword>
<dbReference type="RefSeq" id="WP_034295707.1">
    <property type="nucleotide sequence ID" value="NZ_CP091519.2"/>
</dbReference>
<name>A0A376BU49_9NEIS</name>
<evidence type="ECO:0000313" key="3">
    <source>
        <dbReference type="Proteomes" id="UP000254209"/>
    </source>
</evidence>
<accession>A0A376BU49</accession>
<organism evidence="2 3">
    <name type="scientific">Alysiella crassa</name>
    <dbReference type="NCBI Taxonomy" id="153491"/>
    <lineage>
        <taxon>Bacteria</taxon>
        <taxon>Pseudomonadati</taxon>
        <taxon>Pseudomonadota</taxon>
        <taxon>Betaproteobacteria</taxon>
        <taxon>Neisseriales</taxon>
        <taxon>Neisseriaceae</taxon>
        <taxon>Alysiella</taxon>
    </lineage>
</organism>
<feature type="chain" id="PRO_5017069203" evidence="1">
    <location>
        <begin position="24"/>
        <end position="230"/>
    </location>
</feature>
<protein>
    <submittedName>
        <fullName evidence="2">Uncharacterized protein</fullName>
    </submittedName>
</protein>
<dbReference type="Proteomes" id="UP000254209">
    <property type="component" value="Unassembled WGS sequence"/>
</dbReference>
<dbReference type="AlphaFoldDB" id="A0A376BU49"/>
<proteinExistence type="predicted"/>
<evidence type="ECO:0000313" key="2">
    <source>
        <dbReference type="EMBL" id="SSY80466.1"/>
    </source>
</evidence>